<evidence type="ECO:0000313" key="1">
    <source>
        <dbReference type="EMBL" id="MBW4331987.1"/>
    </source>
</evidence>
<dbReference type="Proteomes" id="UP001197214">
    <property type="component" value="Unassembled WGS sequence"/>
</dbReference>
<dbReference type="Pfam" id="PF13557">
    <property type="entry name" value="Phenol_MetA_deg"/>
    <property type="match status" value="1"/>
</dbReference>
<reference evidence="1 2" key="1">
    <citation type="submission" date="2021-07" db="EMBL/GenBank/DDBJ databases">
        <title>Stakelama flava sp. nov., a novel endophytic bacterium isolated from branch of Kandelia candel.</title>
        <authorList>
            <person name="Tuo L."/>
        </authorList>
    </citation>
    <scope>NUCLEOTIDE SEQUENCE [LARGE SCALE GENOMIC DNA]</scope>
    <source>
        <strain evidence="1 2">CBK3Z-3</strain>
    </source>
</reference>
<gene>
    <name evidence="1" type="ORF">KY084_14035</name>
</gene>
<comment type="caution">
    <text evidence="1">The sequence shown here is derived from an EMBL/GenBank/DDBJ whole genome shotgun (WGS) entry which is preliminary data.</text>
</comment>
<proteinExistence type="predicted"/>
<dbReference type="RefSeq" id="WP_219239114.1">
    <property type="nucleotide sequence ID" value="NZ_JAHWZX010000016.1"/>
</dbReference>
<sequence>MAQTDGTIPSEPSAPRGQVIATFYYSNSEQGFDADGHRVDIADYRKMELYLLTEYRVTDDVTLTVTPSLRDVSVEGPDNDSSGLGYTDVGARYRFAHGDGWSLATQGTIRIPGDSRRDVLAQVGSTDTEYDLRLRGIYGFAIGADSGFVDLQGAYRLRDGDPPNEYHVDITAGYRPAPRLLLMAQSFNTFSDGRGEGIFDRYRYHNAQLSAVYEVAPGLSLQAGWVGTLGGKNALRERGAFGGVWVSF</sequence>
<keyword evidence="2" id="KW-1185">Reference proteome</keyword>
<protein>
    <submittedName>
        <fullName evidence="1">Transporter</fullName>
    </submittedName>
</protein>
<dbReference type="InterPro" id="IPR025737">
    <property type="entry name" value="FApF"/>
</dbReference>
<organism evidence="1 2">
    <name type="scientific">Stakelama flava</name>
    <dbReference type="NCBI Taxonomy" id="2860338"/>
    <lineage>
        <taxon>Bacteria</taxon>
        <taxon>Pseudomonadati</taxon>
        <taxon>Pseudomonadota</taxon>
        <taxon>Alphaproteobacteria</taxon>
        <taxon>Sphingomonadales</taxon>
        <taxon>Sphingomonadaceae</taxon>
        <taxon>Stakelama</taxon>
    </lineage>
</organism>
<name>A0ABS6XP49_9SPHN</name>
<dbReference type="EMBL" id="JAHWZX010000016">
    <property type="protein sequence ID" value="MBW4331987.1"/>
    <property type="molecule type" value="Genomic_DNA"/>
</dbReference>
<evidence type="ECO:0000313" key="2">
    <source>
        <dbReference type="Proteomes" id="UP001197214"/>
    </source>
</evidence>
<accession>A0ABS6XP49</accession>